<comment type="caution">
    <text evidence="2">The sequence shown here is derived from an EMBL/GenBank/DDBJ whole genome shotgun (WGS) entry which is preliminary data.</text>
</comment>
<keyword evidence="3" id="KW-1185">Reference proteome</keyword>
<dbReference type="Proteomes" id="UP000322873">
    <property type="component" value="Unassembled WGS sequence"/>
</dbReference>
<evidence type="ECO:0000256" key="1">
    <source>
        <dbReference type="SAM" id="Phobius"/>
    </source>
</evidence>
<keyword evidence="1" id="KW-0812">Transmembrane</keyword>
<proteinExistence type="predicted"/>
<organism evidence="2 3">
    <name type="scientific">Monilinia fructicola</name>
    <name type="common">Brown rot fungus</name>
    <name type="synonym">Ciboria fructicola</name>
    <dbReference type="NCBI Taxonomy" id="38448"/>
    <lineage>
        <taxon>Eukaryota</taxon>
        <taxon>Fungi</taxon>
        <taxon>Dikarya</taxon>
        <taxon>Ascomycota</taxon>
        <taxon>Pezizomycotina</taxon>
        <taxon>Leotiomycetes</taxon>
        <taxon>Helotiales</taxon>
        <taxon>Sclerotiniaceae</taxon>
        <taxon>Monilinia</taxon>
    </lineage>
</organism>
<gene>
    <name evidence="2" type="ORF">EYC84_007947</name>
</gene>
<keyword evidence="1" id="KW-0472">Membrane</keyword>
<dbReference type="AlphaFoldDB" id="A0A5M9JMJ0"/>
<sequence>MEWVGSVTSVSVGTYLRDFGVSRSKVSKFFSKGTPKGGEMLKFGVESSQLHVRLDETFYPGFYPVAYFSYIVTTFLLWSTIHQYHEDQMNESPFSALFMESWSSKQLATPPKVQSQFVTLIDDHATNHLIQEDLHE</sequence>
<protein>
    <submittedName>
        <fullName evidence="2">Uncharacterized protein</fullName>
    </submittedName>
</protein>
<feature type="transmembrane region" description="Helical" evidence="1">
    <location>
        <begin position="61"/>
        <end position="81"/>
    </location>
</feature>
<evidence type="ECO:0000313" key="2">
    <source>
        <dbReference type="EMBL" id="KAA8568976.1"/>
    </source>
</evidence>
<reference evidence="2 3" key="1">
    <citation type="submission" date="2019-06" db="EMBL/GenBank/DDBJ databases">
        <title>Genome Sequence of the Brown Rot Fungal Pathogen Monilinia fructicola.</title>
        <authorList>
            <person name="De Miccolis Angelini R.M."/>
            <person name="Landi L."/>
            <person name="Abate D."/>
            <person name="Pollastro S."/>
            <person name="Romanazzi G."/>
            <person name="Faretra F."/>
        </authorList>
    </citation>
    <scope>NUCLEOTIDE SEQUENCE [LARGE SCALE GENOMIC DNA]</scope>
    <source>
        <strain evidence="2 3">Mfrc123</strain>
    </source>
</reference>
<accession>A0A5M9JMJ0</accession>
<name>A0A5M9JMJ0_MONFR</name>
<evidence type="ECO:0000313" key="3">
    <source>
        <dbReference type="Proteomes" id="UP000322873"/>
    </source>
</evidence>
<dbReference type="EMBL" id="VICG01000009">
    <property type="protein sequence ID" value="KAA8568976.1"/>
    <property type="molecule type" value="Genomic_DNA"/>
</dbReference>
<keyword evidence="1" id="KW-1133">Transmembrane helix</keyword>